<protein>
    <submittedName>
        <fullName evidence="4">GAF domain-containing SpoIIE family protein phosphatase</fullName>
    </submittedName>
</protein>
<dbReference type="PANTHER" id="PTHR43156">
    <property type="entry name" value="STAGE II SPORULATION PROTEIN E-RELATED"/>
    <property type="match status" value="1"/>
</dbReference>
<dbReference type="SMART" id="SM00331">
    <property type="entry name" value="PP2C_SIG"/>
    <property type="match status" value="1"/>
</dbReference>
<dbReference type="SMART" id="SM00065">
    <property type="entry name" value="GAF"/>
    <property type="match status" value="2"/>
</dbReference>
<dbReference type="InterPro" id="IPR001932">
    <property type="entry name" value="PPM-type_phosphatase-like_dom"/>
</dbReference>
<dbReference type="EMBL" id="JBBEGL010000004">
    <property type="protein sequence ID" value="MEJ2888336.1"/>
    <property type="molecule type" value="Genomic_DNA"/>
</dbReference>
<reference evidence="4 5" key="1">
    <citation type="submission" date="2024-03" db="EMBL/GenBank/DDBJ databases">
        <title>Actinomycetospora sp. OC33-EN06, a novel actinomycete isolated from wild orchid (Aerides multiflora).</title>
        <authorList>
            <person name="Suriyachadkun C."/>
        </authorList>
    </citation>
    <scope>NUCLEOTIDE SEQUENCE [LARGE SCALE GENOMIC DNA]</scope>
    <source>
        <strain evidence="4 5">OC33-EN06</strain>
    </source>
</reference>
<evidence type="ECO:0000313" key="5">
    <source>
        <dbReference type="Proteomes" id="UP001370100"/>
    </source>
</evidence>
<dbReference type="Pfam" id="PF13185">
    <property type="entry name" value="GAF_2"/>
    <property type="match status" value="1"/>
</dbReference>
<accession>A0ABU8N7K9</accession>
<dbReference type="Gene3D" id="3.60.40.10">
    <property type="entry name" value="PPM-type phosphatase domain"/>
    <property type="match status" value="1"/>
</dbReference>
<feature type="domain" description="GAF" evidence="2">
    <location>
        <begin position="200"/>
        <end position="360"/>
    </location>
</feature>
<keyword evidence="5" id="KW-1185">Reference proteome</keyword>
<dbReference type="Pfam" id="PF01590">
    <property type="entry name" value="GAF"/>
    <property type="match status" value="1"/>
</dbReference>
<dbReference type="InterPro" id="IPR003018">
    <property type="entry name" value="GAF"/>
</dbReference>
<organism evidence="4 5">
    <name type="scientific">Actinomycetospora aeridis</name>
    <dbReference type="NCBI Taxonomy" id="3129231"/>
    <lineage>
        <taxon>Bacteria</taxon>
        <taxon>Bacillati</taxon>
        <taxon>Actinomycetota</taxon>
        <taxon>Actinomycetes</taxon>
        <taxon>Pseudonocardiales</taxon>
        <taxon>Pseudonocardiaceae</taxon>
        <taxon>Actinomycetospora</taxon>
    </lineage>
</organism>
<evidence type="ECO:0000259" key="3">
    <source>
        <dbReference type="SMART" id="SM00331"/>
    </source>
</evidence>
<feature type="domain" description="PPM-type phosphatase" evidence="3">
    <location>
        <begin position="378"/>
        <end position="601"/>
    </location>
</feature>
<dbReference type="Proteomes" id="UP001370100">
    <property type="component" value="Unassembled WGS sequence"/>
</dbReference>
<dbReference type="PANTHER" id="PTHR43156:SF2">
    <property type="entry name" value="STAGE II SPORULATION PROTEIN E"/>
    <property type="match status" value="1"/>
</dbReference>
<sequence>MSDELLATAHGCQDLADPERLASLAASGLGAESDPEMDWFGERVRRWLGVPVALVSLVRADEQVFPGAAGLGEPYATSRRTPLTHSFCQHVVASAQPLVVRDARSDPRVAENLAVRDLAVVAYAGMPLTDGSGRVLGSLCAIDDQPRDWSEQELEALRDLATGCSSTLRLRLARVDADRERARRDELEDSLRTSFHRSQALLELSRSVADSVTLDDVRAGLDILARGGLEPDHVSLLVADGDGVFRGFHDRDGADSPWAGLGRDEDMPPARAVRERRVLHYPDRESFDRDFPGSARRRLRTLGLHAVVAAPVVGARAARGALVLGWRQPRPFTTADLLLVSTASAYTAQAIDHVSWVQHRVTVAREMQQALLTRIPAVDGLALAARYEPADAEEYVGGDWFDVSSLPDQDDDTVVAVSVGDIIGHELDAAIRMGQVRSMLRQAEWDRAGGPPSAIVHAFETANAGVGLHAAGTAVVAVLRRRRESDRWSMSWVNAGHPPPILLRPDGTTELLDEHGRLFGLPRGLVETRRDSEIAIPAGSLLLLYTDGLVERRGTEADEQIEVLRRVAADHRHLGPQGLADAVMDRVGRGVDDTVVMVLGFS</sequence>
<dbReference type="SUPFAM" id="SSF81606">
    <property type="entry name" value="PP2C-like"/>
    <property type="match status" value="1"/>
</dbReference>
<dbReference type="InterPro" id="IPR052016">
    <property type="entry name" value="Bact_Sigma-Reg"/>
</dbReference>
<keyword evidence="1" id="KW-0378">Hydrolase</keyword>
<dbReference type="SUPFAM" id="SSF55781">
    <property type="entry name" value="GAF domain-like"/>
    <property type="match status" value="2"/>
</dbReference>
<dbReference type="InterPro" id="IPR029016">
    <property type="entry name" value="GAF-like_dom_sf"/>
</dbReference>
<gene>
    <name evidence="4" type="ORF">WCD41_17885</name>
</gene>
<evidence type="ECO:0000259" key="2">
    <source>
        <dbReference type="SMART" id="SM00065"/>
    </source>
</evidence>
<evidence type="ECO:0000256" key="1">
    <source>
        <dbReference type="ARBA" id="ARBA00022801"/>
    </source>
</evidence>
<name>A0ABU8N7K9_9PSEU</name>
<dbReference type="Pfam" id="PF07228">
    <property type="entry name" value="SpoIIE"/>
    <property type="match status" value="1"/>
</dbReference>
<proteinExistence type="predicted"/>
<dbReference type="InterPro" id="IPR036457">
    <property type="entry name" value="PPM-type-like_dom_sf"/>
</dbReference>
<comment type="caution">
    <text evidence="4">The sequence shown here is derived from an EMBL/GenBank/DDBJ whole genome shotgun (WGS) entry which is preliminary data.</text>
</comment>
<dbReference type="Gene3D" id="3.30.450.40">
    <property type="match status" value="2"/>
</dbReference>
<feature type="domain" description="GAF" evidence="2">
    <location>
        <begin position="17"/>
        <end position="178"/>
    </location>
</feature>
<evidence type="ECO:0000313" key="4">
    <source>
        <dbReference type="EMBL" id="MEJ2888336.1"/>
    </source>
</evidence>
<dbReference type="RefSeq" id="WP_337714797.1">
    <property type="nucleotide sequence ID" value="NZ_JBBEGL010000004.1"/>
</dbReference>